<evidence type="ECO:0000313" key="4">
    <source>
        <dbReference type="EMBL" id="NSG85544.1"/>
    </source>
</evidence>
<dbReference type="Pfam" id="PF02836">
    <property type="entry name" value="Glyco_hydro_2_C"/>
    <property type="match status" value="1"/>
</dbReference>
<evidence type="ECO:0000259" key="3">
    <source>
        <dbReference type="Pfam" id="PF02837"/>
    </source>
</evidence>
<proteinExistence type="inferred from homology"/>
<dbReference type="Gene3D" id="2.60.120.260">
    <property type="entry name" value="Galactose-binding domain-like"/>
    <property type="match status" value="1"/>
</dbReference>
<name>A0ABX2H5V0_9FIRM</name>
<feature type="domain" description="Glycosyl hydrolases family 2 sugar binding" evidence="3">
    <location>
        <begin position="60"/>
        <end position="152"/>
    </location>
</feature>
<comment type="caution">
    <text evidence="4">The sequence shown here is derived from an EMBL/GenBank/DDBJ whole genome shotgun (WGS) entry which is preliminary data.</text>
</comment>
<feature type="domain" description="Glycoside hydrolase family 2 catalytic" evidence="2">
    <location>
        <begin position="351"/>
        <end position="501"/>
    </location>
</feature>
<evidence type="ECO:0000313" key="5">
    <source>
        <dbReference type="Proteomes" id="UP001644719"/>
    </source>
</evidence>
<evidence type="ECO:0000256" key="1">
    <source>
        <dbReference type="ARBA" id="ARBA00007401"/>
    </source>
</evidence>
<keyword evidence="4" id="KW-0378">Hydrolase</keyword>
<gene>
    <name evidence="4" type="ORF">G5B17_08870</name>
</gene>
<dbReference type="PANTHER" id="PTHR42732">
    <property type="entry name" value="BETA-GALACTOSIDASE"/>
    <property type="match status" value="1"/>
</dbReference>
<dbReference type="InterPro" id="IPR051913">
    <property type="entry name" value="GH2_Domain-Containing"/>
</dbReference>
<dbReference type="GO" id="GO:0016787">
    <property type="term" value="F:hydrolase activity"/>
    <property type="evidence" value="ECO:0007669"/>
    <property type="project" value="UniProtKB-KW"/>
</dbReference>
<dbReference type="InterPro" id="IPR017853">
    <property type="entry name" value="GH"/>
</dbReference>
<dbReference type="SUPFAM" id="SSF51445">
    <property type="entry name" value="(Trans)glycosidases"/>
    <property type="match status" value="1"/>
</dbReference>
<sequence>MVRRHWINLNGMWDYLITDSRILPWQFYKSEYFPFDGQILVPFSPEAPLSQVKRQLLPDETLWYSRTIQLPENCLNTESQRLLLHFGAVDQICSVYINRKFVTYHKGGYLPFTTDITDFITEDLTVSILISVHDFSDTSYHARGKQQLKRGGMFYTAQSGIWQTVWMEIVPNKYIRDVRVTPDWDNSLVRMRIRVSSASSAENASPAHISPTAADQTDSQGTVLAFSPDRQNSSNVICKVYPPVFLEADGLNDTLCQDEITTAAIRPGKGATLSIPENMQKSWTPKEPWLYPYSLEYGKDRILGYFALRKCDVQIADDNYPRFFLNNQPYFQSGVLDQGYWPDGLYTAPSDEALIYDIRAMKDLGFNMLRKHGKIETDRWYFHCDRMGMLVWQDMPNGGSSYHHWFVTYLATLLNWMRIPVKDLHARLLSRTDEFGRQEYIDDIRDMVRTLYNHPSIVTWVPFNEGWGQFSTKKVTDFIHRLDPSRLVDSASGWFDQGCGDINSLHYYFLGLPVPESDRVLALSEFGGYSLRLPEHSACKNIYGYKKFTTSEALTDSFSRLMENTIVPSVKKGYSATVFTQLSDIEEETNGLITYDRKKIKMNPLIVQKWNTKLKKSLHS</sequence>
<accession>A0ABX2H5V0</accession>
<dbReference type="InterPro" id="IPR006103">
    <property type="entry name" value="Glyco_hydro_2_cat"/>
</dbReference>
<dbReference type="SUPFAM" id="SSF49785">
    <property type="entry name" value="Galactose-binding domain-like"/>
    <property type="match status" value="1"/>
</dbReference>
<dbReference type="InterPro" id="IPR006104">
    <property type="entry name" value="Glyco_hydro_2_N"/>
</dbReference>
<organism evidence="4 5">
    <name type="scientific">Blautia faecis</name>
    <dbReference type="NCBI Taxonomy" id="871665"/>
    <lineage>
        <taxon>Bacteria</taxon>
        <taxon>Bacillati</taxon>
        <taxon>Bacillota</taxon>
        <taxon>Clostridia</taxon>
        <taxon>Lachnospirales</taxon>
        <taxon>Lachnospiraceae</taxon>
        <taxon>Blautia</taxon>
    </lineage>
</organism>
<dbReference type="Proteomes" id="UP001644719">
    <property type="component" value="Unassembled WGS sequence"/>
</dbReference>
<protein>
    <submittedName>
        <fullName evidence="4">Glycoside hydrolase family 2</fullName>
    </submittedName>
</protein>
<comment type="similarity">
    <text evidence="1">Belongs to the glycosyl hydrolase 2 family.</text>
</comment>
<dbReference type="Pfam" id="PF02837">
    <property type="entry name" value="Glyco_hydro_2_N"/>
    <property type="match status" value="1"/>
</dbReference>
<dbReference type="InterPro" id="IPR008979">
    <property type="entry name" value="Galactose-bd-like_sf"/>
</dbReference>
<reference evidence="4 5" key="1">
    <citation type="journal article" date="2020" name="Cell Host Microbe">
        <title>Functional and Genomic Variation between Human-Derived Isolates of Lachnospiraceae Reveals Inter- and Intra-Species Diversity.</title>
        <authorList>
            <person name="Sorbara M.T."/>
            <person name="Littmann E.R."/>
            <person name="Fontana E."/>
            <person name="Moody T.U."/>
            <person name="Kohout C.E."/>
            <person name="Gjonbalaj M."/>
            <person name="Eaton V."/>
            <person name="Seok R."/>
            <person name="Leiner I.M."/>
            <person name="Pamer E.G."/>
        </authorList>
    </citation>
    <scope>NUCLEOTIDE SEQUENCE [LARGE SCALE GENOMIC DNA]</scope>
    <source>
        <strain evidence="4 5">MSK.17.74</strain>
    </source>
</reference>
<dbReference type="Gene3D" id="3.20.20.80">
    <property type="entry name" value="Glycosidases"/>
    <property type="match status" value="1"/>
</dbReference>
<evidence type="ECO:0000259" key="2">
    <source>
        <dbReference type="Pfam" id="PF02836"/>
    </source>
</evidence>
<keyword evidence="5" id="KW-1185">Reference proteome</keyword>
<dbReference type="PANTHER" id="PTHR42732:SF2">
    <property type="entry name" value="BETA-MANNOSIDASE"/>
    <property type="match status" value="1"/>
</dbReference>
<dbReference type="EMBL" id="JAAITS010000021">
    <property type="protein sequence ID" value="NSG85544.1"/>
    <property type="molecule type" value="Genomic_DNA"/>
</dbReference>